<evidence type="ECO:0000256" key="1">
    <source>
        <dbReference type="SAM" id="Phobius"/>
    </source>
</evidence>
<dbReference type="Proteomes" id="UP001347796">
    <property type="component" value="Unassembled WGS sequence"/>
</dbReference>
<keyword evidence="3" id="KW-1185">Reference proteome</keyword>
<gene>
    <name evidence="2" type="ORF">SNE40_008523</name>
</gene>
<evidence type="ECO:0000313" key="2">
    <source>
        <dbReference type="EMBL" id="KAK6186494.1"/>
    </source>
</evidence>
<keyword evidence="1" id="KW-0812">Transmembrane</keyword>
<feature type="transmembrane region" description="Helical" evidence="1">
    <location>
        <begin position="7"/>
        <end position="25"/>
    </location>
</feature>
<dbReference type="EMBL" id="JAZGQO010000006">
    <property type="protein sequence ID" value="KAK6186494.1"/>
    <property type="molecule type" value="Genomic_DNA"/>
</dbReference>
<comment type="caution">
    <text evidence="2">The sequence shown here is derived from an EMBL/GenBank/DDBJ whole genome shotgun (WGS) entry which is preliminary data.</text>
</comment>
<accession>A0AAN8PZ60</accession>
<keyword evidence="1" id="KW-1133">Transmembrane helix</keyword>
<reference evidence="2 3" key="1">
    <citation type="submission" date="2024-01" db="EMBL/GenBank/DDBJ databases">
        <title>The genome of the rayed Mediterranean limpet Patella caerulea (Linnaeus, 1758).</title>
        <authorList>
            <person name="Anh-Thu Weber A."/>
            <person name="Halstead-Nussloch G."/>
        </authorList>
    </citation>
    <scope>NUCLEOTIDE SEQUENCE [LARGE SCALE GENOMIC DNA]</scope>
    <source>
        <strain evidence="2">AATW-2023a</strain>
        <tissue evidence="2">Whole specimen</tissue>
    </source>
</reference>
<name>A0AAN8PZ60_PATCE</name>
<organism evidence="2 3">
    <name type="scientific">Patella caerulea</name>
    <name type="common">Rayed Mediterranean limpet</name>
    <dbReference type="NCBI Taxonomy" id="87958"/>
    <lineage>
        <taxon>Eukaryota</taxon>
        <taxon>Metazoa</taxon>
        <taxon>Spiralia</taxon>
        <taxon>Lophotrochozoa</taxon>
        <taxon>Mollusca</taxon>
        <taxon>Gastropoda</taxon>
        <taxon>Patellogastropoda</taxon>
        <taxon>Patelloidea</taxon>
        <taxon>Patellidae</taxon>
        <taxon>Patella</taxon>
    </lineage>
</organism>
<protein>
    <submittedName>
        <fullName evidence="2">Uncharacterized protein</fullName>
    </submittedName>
</protein>
<keyword evidence="1" id="KW-0472">Membrane</keyword>
<evidence type="ECO:0000313" key="3">
    <source>
        <dbReference type="Proteomes" id="UP001347796"/>
    </source>
</evidence>
<dbReference type="AlphaFoldDB" id="A0AAN8PZ60"/>
<proteinExistence type="predicted"/>
<sequence length="93" mass="11309">MSQIKRSCNFIILMIGLAIILWFVLDFDDSYFAKIEYDHQMARHPIYDTLQPTDVQMADVYTEEEIQEFLKLYSYYLYVKRSNFLDKFKNIQM</sequence>